<dbReference type="Pfam" id="PF00550">
    <property type="entry name" value="PP-binding"/>
    <property type="match status" value="1"/>
</dbReference>
<accession>A0ABY9QQ56</accession>
<dbReference type="SMART" id="SM00823">
    <property type="entry name" value="PKS_PP"/>
    <property type="match status" value="1"/>
</dbReference>
<dbReference type="GeneID" id="32808434"/>
<protein>
    <submittedName>
        <fullName evidence="4">Acyl carrier protein</fullName>
    </submittedName>
</protein>
<evidence type="ECO:0000313" key="5">
    <source>
        <dbReference type="Proteomes" id="UP001183127"/>
    </source>
</evidence>
<dbReference type="Gene3D" id="1.10.1200.10">
    <property type="entry name" value="ACP-like"/>
    <property type="match status" value="1"/>
</dbReference>
<sequence>MDKKTTIKHWLVAYIADLVGIDQAEVAQDVPFSTFGLDSAAVIGMTGDLSDWLSTEIDPTVVYEHPTIEALATHAWEASETAAA</sequence>
<gene>
    <name evidence="4" type="ORF">RAH46_02275</name>
</gene>
<dbReference type="RefSeq" id="WP_011536493.1">
    <property type="nucleotide sequence ID" value="NZ_CP132921.1"/>
</dbReference>
<dbReference type="InterPro" id="IPR036736">
    <property type="entry name" value="ACP-like_sf"/>
</dbReference>
<keyword evidence="2" id="KW-0597">Phosphoprotein</keyword>
<dbReference type="SUPFAM" id="SSF47336">
    <property type="entry name" value="ACP-like"/>
    <property type="match status" value="1"/>
</dbReference>
<keyword evidence="1" id="KW-0596">Phosphopantetheine</keyword>
<proteinExistence type="predicted"/>
<feature type="domain" description="Carrier" evidence="3">
    <location>
        <begin position="2"/>
        <end position="79"/>
    </location>
</feature>
<dbReference type="PROSITE" id="PS50075">
    <property type="entry name" value="CARRIER"/>
    <property type="match status" value="1"/>
</dbReference>
<dbReference type="InterPro" id="IPR020806">
    <property type="entry name" value="PKS_PP-bd"/>
</dbReference>
<evidence type="ECO:0000259" key="3">
    <source>
        <dbReference type="PROSITE" id="PS50075"/>
    </source>
</evidence>
<organism evidence="4 5">
    <name type="scientific">Pseudomonas entomophila</name>
    <dbReference type="NCBI Taxonomy" id="312306"/>
    <lineage>
        <taxon>Bacteria</taxon>
        <taxon>Pseudomonadati</taxon>
        <taxon>Pseudomonadota</taxon>
        <taxon>Gammaproteobacteria</taxon>
        <taxon>Pseudomonadales</taxon>
        <taxon>Pseudomonadaceae</taxon>
        <taxon>Pseudomonas</taxon>
    </lineage>
</organism>
<evidence type="ECO:0000256" key="1">
    <source>
        <dbReference type="ARBA" id="ARBA00022450"/>
    </source>
</evidence>
<evidence type="ECO:0000313" key="4">
    <source>
        <dbReference type="EMBL" id="WMW06175.1"/>
    </source>
</evidence>
<reference evidence="4 5" key="1">
    <citation type="submission" date="2023-08" db="EMBL/GenBank/DDBJ databases">
        <title>Complete Genome Sequence of Pseudomonas entomophila TVIN A01.</title>
        <authorList>
            <person name="Shelke T."/>
            <person name="Mahar N.S."/>
            <person name="Gupta I."/>
            <person name="Gupta V."/>
        </authorList>
    </citation>
    <scope>NUCLEOTIDE SEQUENCE [LARGE SCALE GENOMIC DNA]</scope>
    <source>
        <strain evidence="4 5">TVIN-A01</strain>
    </source>
</reference>
<name>A0ABY9QQ56_9PSED</name>
<dbReference type="Proteomes" id="UP001183127">
    <property type="component" value="Chromosome"/>
</dbReference>
<keyword evidence="5" id="KW-1185">Reference proteome</keyword>
<dbReference type="SMART" id="SM01294">
    <property type="entry name" value="PKS_PP_betabranch"/>
    <property type="match status" value="1"/>
</dbReference>
<dbReference type="InterPro" id="IPR009081">
    <property type="entry name" value="PP-bd_ACP"/>
</dbReference>
<evidence type="ECO:0000256" key="2">
    <source>
        <dbReference type="ARBA" id="ARBA00022553"/>
    </source>
</evidence>
<dbReference type="EMBL" id="CP132921">
    <property type="protein sequence ID" value="WMW06175.1"/>
    <property type="molecule type" value="Genomic_DNA"/>
</dbReference>